<dbReference type="InterPro" id="IPR002052">
    <property type="entry name" value="DNA_methylase_N6_adenine_CS"/>
</dbReference>
<dbReference type="AlphaFoldDB" id="A0AAE6W2E8"/>
<dbReference type="GO" id="GO:0009007">
    <property type="term" value="F:site-specific DNA-methyltransferase (adenine-specific) activity"/>
    <property type="evidence" value="ECO:0007669"/>
    <property type="project" value="UniProtKB-EC"/>
</dbReference>
<keyword evidence="10" id="KW-0255">Endonuclease</keyword>
<keyword evidence="6" id="KW-0238">DNA-binding</keyword>
<keyword evidence="3" id="KW-0808">Transferase</keyword>
<dbReference type="PANTHER" id="PTHR33841:SF6">
    <property type="entry name" value="TYPE II METHYLTRANSFERASE M.HINDII"/>
    <property type="match status" value="1"/>
</dbReference>
<name>A0AAE6W2E8_9BACT</name>
<evidence type="ECO:0000256" key="3">
    <source>
        <dbReference type="ARBA" id="ARBA00022679"/>
    </source>
</evidence>
<dbReference type="Proteomes" id="UP000642553">
    <property type="component" value="Chromosome"/>
</dbReference>
<dbReference type="SUPFAM" id="SSF53335">
    <property type="entry name" value="S-adenosyl-L-methionine-dependent methyltransferases"/>
    <property type="match status" value="1"/>
</dbReference>
<dbReference type="Gene3D" id="3.40.50.150">
    <property type="entry name" value="Vaccinia Virus protein VP39"/>
    <property type="match status" value="1"/>
</dbReference>
<evidence type="ECO:0000256" key="5">
    <source>
        <dbReference type="ARBA" id="ARBA00022747"/>
    </source>
</evidence>
<evidence type="ECO:0000313" key="9">
    <source>
        <dbReference type="EMBL" id="MCL6656443.1"/>
    </source>
</evidence>
<sequence length="505" mass="57026">MNNNIHNPDVLSCLANLSSDEVFTPPEIANAMLDLLPQELFSDPSVTFLDPCCKSGVFLREIAKRLNKGLEAHLPNREERLEHIFRNQLFGIAITELTSLLARRGVYCSKYPNGPYSVVRFDNADGNIRYKHITHTWRGGKCVFCGASQAAYGEQARKEGLESHAYEFIHANNPNNLFPMNFDVIIGNPPYQLDDGGNGASAKPLYHLFVEQTMKLKPKYLSMVIPARWYAGGKGLDDFRATMLGQKHIRKLVDVTNSADCFPGVNIAGGICYFLWDNTYSGDCAVVNIKEGECTSENIRSLDEFDYFVRSNLALTIIRKVLASKDKLMNKVVYSRNYFNLPTTVSGSNEFGINTIKILTSKGFIYLHKNTVTDKESILDKYKVIITYAMSGGNKPTSEGNYQILSSLRILNPKEACTETYLILDVFEKKQEAENLVSFMSSKFARFLLLQALSSIHITKDKFCFVPYVGFEKPWTDEMLYSKYSLKSEEIDYIEKLIKPMEIGG</sequence>
<dbReference type="REBASE" id="375164">
    <property type="entry name" value="M2.Amu40ORF10635P"/>
</dbReference>
<dbReference type="Proteomes" id="UP001202031">
    <property type="component" value="Unassembled WGS sequence"/>
</dbReference>
<comment type="catalytic activity">
    <reaction evidence="7">
        <text>a 2'-deoxyadenosine in DNA + S-adenosyl-L-methionine = an N(6)-methyl-2'-deoxyadenosine in DNA + S-adenosyl-L-homocysteine + H(+)</text>
        <dbReference type="Rhea" id="RHEA:15197"/>
        <dbReference type="Rhea" id="RHEA-COMP:12418"/>
        <dbReference type="Rhea" id="RHEA-COMP:12419"/>
        <dbReference type="ChEBI" id="CHEBI:15378"/>
        <dbReference type="ChEBI" id="CHEBI:57856"/>
        <dbReference type="ChEBI" id="CHEBI:59789"/>
        <dbReference type="ChEBI" id="CHEBI:90615"/>
        <dbReference type="ChEBI" id="CHEBI:90616"/>
        <dbReference type="EC" id="2.1.1.72"/>
    </reaction>
</comment>
<feature type="domain" description="Type II methyltransferase M.TaqI-like" evidence="8">
    <location>
        <begin position="87"/>
        <end position="262"/>
    </location>
</feature>
<keyword evidence="10" id="KW-0540">Nuclease</keyword>
<dbReference type="EMBL" id="CP029701">
    <property type="protein sequence ID" value="QHV63794.1"/>
    <property type="molecule type" value="Genomic_DNA"/>
</dbReference>
<dbReference type="GO" id="GO:0003677">
    <property type="term" value="F:DNA binding"/>
    <property type="evidence" value="ECO:0007669"/>
    <property type="project" value="UniProtKB-KW"/>
</dbReference>
<dbReference type="PRINTS" id="PR00507">
    <property type="entry name" value="N12N6MTFRASE"/>
</dbReference>
<dbReference type="PROSITE" id="PS00092">
    <property type="entry name" value="N6_MTASE"/>
    <property type="match status" value="1"/>
</dbReference>
<keyword evidence="4" id="KW-0949">S-adenosyl-L-methionine</keyword>
<dbReference type="Pfam" id="PF07669">
    <property type="entry name" value="Eco57I"/>
    <property type="match status" value="1"/>
</dbReference>
<reference evidence="9 12" key="2">
    <citation type="submission" date="2022-03" db="EMBL/GenBank/DDBJ databases">
        <title>Taxonomic description of new species and reclassification of some bacterial strains.</title>
        <authorList>
            <person name="Ndongo S."/>
        </authorList>
    </citation>
    <scope>NUCLEOTIDE SEQUENCE [LARGE SCALE GENOMIC DNA]</scope>
    <source>
        <strain evidence="9 12">Marseille-P6666</strain>
    </source>
</reference>
<evidence type="ECO:0000256" key="1">
    <source>
        <dbReference type="ARBA" id="ARBA00011900"/>
    </source>
</evidence>
<evidence type="ECO:0000313" key="11">
    <source>
        <dbReference type="Proteomes" id="UP000642553"/>
    </source>
</evidence>
<evidence type="ECO:0000256" key="7">
    <source>
        <dbReference type="ARBA" id="ARBA00047942"/>
    </source>
</evidence>
<gene>
    <name evidence="10" type="ORF">DMI76_10640</name>
    <name evidence="9" type="ORF">M8N44_03810</name>
</gene>
<accession>A0AAE6W2E8</accession>
<keyword evidence="2 9" id="KW-0489">Methyltransferase</keyword>
<evidence type="ECO:0000256" key="6">
    <source>
        <dbReference type="ARBA" id="ARBA00023125"/>
    </source>
</evidence>
<evidence type="ECO:0000259" key="8">
    <source>
        <dbReference type="Pfam" id="PF07669"/>
    </source>
</evidence>
<proteinExistence type="predicted"/>
<organism evidence="10 11">
    <name type="scientific">Akkermansia massiliensis</name>
    <dbReference type="NCBI Taxonomy" id="2927224"/>
    <lineage>
        <taxon>Bacteria</taxon>
        <taxon>Pseudomonadati</taxon>
        <taxon>Verrucomicrobiota</taxon>
        <taxon>Verrucomicrobiia</taxon>
        <taxon>Verrucomicrobiales</taxon>
        <taxon>Akkermansiaceae</taxon>
        <taxon>Akkermansia</taxon>
    </lineage>
</organism>
<dbReference type="EC" id="2.1.1.72" evidence="1"/>
<dbReference type="EMBL" id="JAMGSI010000001">
    <property type="protein sequence ID" value="MCL6656443.1"/>
    <property type="molecule type" value="Genomic_DNA"/>
</dbReference>
<evidence type="ECO:0000313" key="10">
    <source>
        <dbReference type="EMBL" id="QHV63794.1"/>
    </source>
</evidence>
<dbReference type="GeneID" id="84022967"/>
<dbReference type="InterPro" id="IPR029063">
    <property type="entry name" value="SAM-dependent_MTases_sf"/>
</dbReference>
<evidence type="ECO:0000256" key="2">
    <source>
        <dbReference type="ARBA" id="ARBA00022603"/>
    </source>
</evidence>
<dbReference type="RefSeq" id="WP_102728768.1">
    <property type="nucleotide sequence ID" value="NZ_CP029701.1"/>
</dbReference>
<keyword evidence="5" id="KW-0680">Restriction system</keyword>
<reference evidence="10" key="1">
    <citation type="submission" date="2018-05" db="EMBL/GenBank/DDBJ databases">
        <title>Complete genome sequnece of Akkermansia muciniphila EB-AMDK-40.</title>
        <authorList>
            <person name="Nam Y.-D."/>
            <person name="Chung W.-H."/>
            <person name="Park Y.S."/>
            <person name="Kang J."/>
        </authorList>
    </citation>
    <scope>NUCLEOTIDE SEQUENCE</scope>
    <source>
        <strain evidence="10">EB-AMDK-40</strain>
    </source>
</reference>
<dbReference type="GO" id="GO:0004519">
    <property type="term" value="F:endonuclease activity"/>
    <property type="evidence" value="ECO:0007669"/>
    <property type="project" value="UniProtKB-KW"/>
</dbReference>
<dbReference type="PANTHER" id="PTHR33841">
    <property type="entry name" value="DNA METHYLTRANSFERASE YEEA-RELATED"/>
    <property type="match status" value="1"/>
</dbReference>
<dbReference type="GO" id="GO:0032259">
    <property type="term" value="P:methylation"/>
    <property type="evidence" value="ECO:0007669"/>
    <property type="project" value="UniProtKB-KW"/>
</dbReference>
<keyword evidence="10" id="KW-0378">Hydrolase</keyword>
<dbReference type="InterPro" id="IPR011639">
    <property type="entry name" value="MethylTrfase_TaqI-like_dom"/>
</dbReference>
<evidence type="ECO:0000313" key="12">
    <source>
        <dbReference type="Proteomes" id="UP001202031"/>
    </source>
</evidence>
<dbReference type="InterPro" id="IPR050953">
    <property type="entry name" value="N4_N6_ade-DNA_methylase"/>
</dbReference>
<protein>
    <recommendedName>
        <fullName evidence="1">site-specific DNA-methyltransferase (adenine-specific)</fullName>
        <ecNumber evidence="1">2.1.1.72</ecNumber>
    </recommendedName>
</protein>
<evidence type="ECO:0000256" key="4">
    <source>
        <dbReference type="ARBA" id="ARBA00022691"/>
    </source>
</evidence>
<dbReference type="GO" id="GO:0009307">
    <property type="term" value="P:DNA restriction-modification system"/>
    <property type="evidence" value="ECO:0007669"/>
    <property type="project" value="UniProtKB-KW"/>
</dbReference>
<keyword evidence="12" id="KW-1185">Reference proteome</keyword>